<dbReference type="Pfam" id="PF00934">
    <property type="entry name" value="PE"/>
    <property type="match status" value="1"/>
</dbReference>
<dbReference type="OrthoDB" id="4764589at2"/>
<dbReference type="Gene3D" id="1.10.287.850">
    <property type="entry name" value="HP0062-like domain"/>
    <property type="match status" value="1"/>
</dbReference>
<keyword evidence="6" id="KW-1185">Reference proteome</keyword>
<dbReference type="RefSeq" id="WP_046191143.1">
    <property type="nucleotide sequence ID" value="NZ_JACKUJ010000013.1"/>
</dbReference>
<reference evidence="5" key="1">
    <citation type="submission" date="2015-04" db="EMBL/GenBank/DDBJ databases">
        <title>Genome sequence of Mycobacterium arupense GUC1.</title>
        <authorList>
            <person name="Greninger A.L."/>
            <person name="Cunningham G."/>
            <person name="Chiu C.Y."/>
            <person name="Miller S."/>
        </authorList>
    </citation>
    <scope>NUCLEOTIDE SEQUENCE [LARGE SCALE GENOMIC DNA]</scope>
    <source>
        <strain evidence="5">GUC1</strain>
    </source>
</reference>
<dbReference type="SUPFAM" id="SSF140459">
    <property type="entry name" value="PE/PPE dimer-like"/>
    <property type="match status" value="1"/>
</dbReference>
<evidence type="ECO:0000313" key="3">
    <source>
        <dbReference type="EMBL" id="OQZ91460.1"/>
    </source>
</evidence>
<dbReference type="Proteomes" id="UP000192327">
    <property type="component" value="Unassembled WGS sequence"/>
</dbReference>
<accession>A0A0F5MSB0</accession>
<evidence type="ECO:0000313" key="4">
    <source>
        <dbReference type="EMBL" id="TXI56903.1"/>
    </source>
</evidence>
<dbReference type="Proteomes" id="UP000321797">
    <property type="component" value="Unassembled WGS sequence"/>
</dbReference>
<protein>
    <submittedName>
        <fullName evidence="2">PE family protein</fullName>
    </submittedName>
</protein>
<sequence length="99" mass="9748">MSFVAAQTEELRTAADSLGGTGLALAAQNAAAQAPTTGVVPPSADEVSAMTAARFAAQALMYQQVSAQATAIHEMFVATLASSSNSYAAAEAANALAAG</sequence>
<evidence type="ECO:0000313" key="7">
    <source>
        <dbReference type="Proteomes" id="UP000321797"/>
    </source>
</evidence>
<dbReference type="AlphaFoldDB" id="A0A0F5MSB0"/>
<dbReference type="InterPro" id="IPR000084">
    <property type="entry name" value="PE-PGRS_N"/>
</dbReference>
<evidence type="ECO:0000313" key="5">
    <source>
        <dbReference type="Proteomes" id="UP000034416"/>
    </source>
</evidence>
<evidence type="ECO:0000259" key="1">
    <source>
        <dbReference type="Pfam" id="PF00934"/>
    </source>
</evidence>
<name>A0A0F5MSB0_9MYCO</name>
<comment type="caution">
    <text evidence="2">The sequence shown here is derived from an EMBL/GenBank/DDBJ whole genome shotgun (WGS) entry which is preliminary data.</text>
</comment>
<dbReference type="InterPro" id="IPR038332">
    <property type="entry name" value="PPE_sf"/>
</dbReference>
<proteinExistence type="predicted"/>
<evidence type="ECO:0000313" key="2">
    <source>
        <dbReference type="EMBL" id="KKB97489.1"/>
    </source>
</evidence>
<dbReference type="EMBL" id="LASW01000130">
    <property type="protein sequence ID" value="KKB97489.1"/>
    <property type="molecule type" value="Genomic_DNA"/>
</dbReference>
<organism evidence="2 5">
    <name type="scientific">Mycolicibacter arupensis</name>
    <dbReference type="NCBI Taxonomy" id="342002"/>
    <lineage>
        <taxon>Bacteria</taxon>
        <taxon>Bacillati</taxon>
        <taxon>Actinomycetota</taxon>
        <taxon>Actinomycetes</taxon>
        <taxon>Mycobacteriales</taxon>
        <taxon>Mycobacteriaceae</taxon>
        <taxon>Mycolicibacter</taxon>
    </lineage>
</organism>
<evidence type="ECO:0000313" key="6">
    <source>
        <dbReference type="Proteomes" id="UP000192327"/>
    </source>
</evidence>
<reference evidence="2" key="2">
    <citation type="submission" date="2015-04" db="EMBL/GenBank/DDBJ databases">
        <title>Genome sequence of Mycobacterium arupense strain GUC1.</title>
        <authorList>
            <person name="Greninger A.L."/>
            <person name="Cunningham G."/>
            <person name="Chiu C.Y."/>
            <person name="Miller S."/>
        </authorList>
    </citation>
    <scope>NUCLEOTIDE SEQUENCE</scope>
    <source>
        <strain evidence="2">GUC1</strain>
    </source>
</reference>
<reference evidence="3 6" key="3">
    <citation type="submission" date="2016-12" db="EMBL/GenBank/DDBJ databases">
        <title>The new phylogeny of genus Mycobacterium.</title>
        <authorList>
            <person name="Tortoli E."/>
            <person name="Trovato A."/>
            <person name="Cirillo D.M."/>
        </authorList>
    </citation>
    <scope>NUCLEOTIDE SEQUENCE [LARGE SCALE GENOMIC DNA]</scope>
    <source>
        <strain evidence="3 6">DSM 44942</strain>
    </source>
</reference>
<reference evidence="4 7" key="4">
    <citation type="submission" date="2018-09" db="EMBL/GenBank/DDBJ databases">
        <title>Metagenome Assembled Genomes from an Advanced Water Purification Facility.</title>
        <authorList>
            <person name="Stamps B.W."/>
            <person name="Spear J.R."/>
        </authorList>
    </citation>
    <scope>NUCLEOTIDE SEQUENCE [LARGE SCALE GENOMIC DNA]</scope>
    <source>
        <strain evidence="4">Bin_29_2</strain>
    </source>
</reference>
<dbReference type="PATRIC" id="fig|342002.3.peg.4061"/>
<dbReference type="EMBL" id="SSGD01000045">
    <property type="protein sequence ID" value="TXI56903.1"/>
    <property type="molecule type" value="Genomic_DNA"/>
</dbReference>
<dbReference type="EMBL" id="MVHH01000079">
    <property type="protein sequence ID" value="OQZ91460.1"/>
    <property type="molecule type" value="Genomic_DNA"/>
</dbReference>
<dbReference type="STRING" id="342002.BST15_19970"/>
<gene>
    <name evidence="3" type="ORF">BST15_19970</name>
    <name evidence="4" type="ORF">E6Q54_09395</name>
    <name evidence="2" type="ORF">WR43_18875</name>
</gene>
<feature type="domain" description="PE" evidence="1">
    <location>
        <begin position="4"/>
        <end position="94"/>
    </location>
</feature>
<dbReference type="Proteomes" id="UP000034416">
    <property type="component" value="Unassembled WGS sequence"/>
</dbReference>